<gene>
    <name evidence="2" type="ORF">Mgra_00008080</name>
</gene>
<keyword evidence="3" id="KW-1185">Reference proteome</keyword>
<evidence type="ECO:0000313" key="3">
    <source>
        <dbReference type="Proteomes" id="UP000605970"/>
    </source>
</evidence>
<keyword evidence="1" id="KW-0472">Membrane</keyword>
<comment type="caution">
    <text evidence="2">The sequence shown here is derived from an EMBL/GenBank/DDBJ whole genome shotgun (WGS) entry which is preliminary data.</text>
</comment>
<accession>A0A8S9ZGM8</accession>
<proteinExistence type="predicted"/>
<dbReference type="Proteomes" id="UP000605970">
    <property type="component" value="Unassembled WGS sequence"/>
</dbReference>
<evidence type="ECO:0000313" key="2">
    <source>
        <dbReference type="EMBL" id="KAF7632480.1"/>
    </source>
</evidence>
<name>A0A8S9ZGM8_9BILA</name>
<dbReference type="OrthoDB" id="5817502at2759"/>
<dbReference type="EMBL" id="JABEBT010000101">
    <property type="protein sequence ID" value="KAF7632480.1"/>
    <property type="molecule type" value="Genomic_DNA"/>
</dbReference>
<dbReference type="AlphaFoldDB" id="A0A8S9ZGM8"/>
<feature type="transmembrane region" description="Helical" evidence="1">
    <location>
        <begin position="36"/>
        <end position="56"/>
    </location>
</feature>
<sequence length="92" mass="10365">MSSSFSTSIFKKSKSKIIPINTSKDESQKNNKREPFFGKFRFCIAILLGLLTFSYTSLRMNLSMGMVCMVNSTAIHLKENKESSNSSNDNLL</sequence>
<organism evidence="2 3">
    <name type="scientific">Meloidogyne graminicola</name>
    <dbReference type="NCBI Taxonomy" id="189291"/>
    <lineage>
        <taxon>Eukaryota</taxon>
        <taxon>Metazoa</taxon>
        <taxon>Ecdysozoa</taxon>
        <taxon>Nematoda</taxon>
        <taxon>Chromadorea</taxon>
        <taxon>Rhabditida</taxon>
        <taxon>Tylenchina</taxon>
        <taxon>Tylenchomorpha</taxon>
        <taxon>Tylenchoidea</taxon>
        <taxon>Meloidogynidae</taxon>
        <taxon>Meloidogyninae</taxon>
        <taxon>Meloidogyne</taxon>
    </lineage>
</organism>
<protein>
    <submittedName>
        <fullName evidence="2">MFS domain-containing protein</fullName>
    </submittedName>
</protein>
<reference evidence="2" key="1">
    <citation type="journal article" date="2020" name="Ecol. Evol.">
        <title>Genome structure and content of the rice root-knot nematode (Meloidogyne graminicola).</title>
        <authorList>
            <person name="Phan N.T."/>
            <person name="Danchin E.G.J."/>
            <person name="Klopp C."/>
            <person name="Perfus-Barbeoch L."/>
            <person name="Kozlowski D.K."/>
            <person name="Koutsovoulos G.D."/>
            <person name="Lopez-Roques C."/>
            <person name="Bouchez O."/>
            <person name="Zahm M."/>
            <person name="Besnard G."/>
            <person name="Bellafiore S."/>
        </authorList>
    </citation>
    <scope>NUCLEOTIDE SEQUENCE</scope>
    <source>
        <strain evidence="2">VN-18</strain>
    </source>
</reference>
<evidence type="ECO:0000256" key="1">
    <source>
        <dbReference type="SAM" id="Phobius"/>
    </source>
</evidence>
<keyword evidence="1" id="KW-1133">Transmembrane helix</keyword>
<keyword evidence="1" id="KW-0812">Transmembrane</keyword>